<name>A0ABP8M099_9BACT</name>
<proteinExistence type="predicted"/>
<keyword evidence="4" id="KW-1185">Reference proteome</keyword>
<sequence>MDDTTAMDETTMSETQSMAGDAVEEQPAAATTAPMDAAPLRSLIIEREIVVPVATVAITALPMENTVEIDEMFEDVGDTEQFKVMDLARKSPNLTTFVKLIEQANLVQDIERLNEATLFAPTNEAFAKMDKQKLEMLLMPDNQAQLMQLIQAHVLPSKVSSLQFNTTQRIELTEDSYLPVDVTLGGTNVVVGGATIVKNNIEASNGFIHVVDTVIQPDEVAVEDAVGN</sequence>
<dbReference type="Gene3D" id="2.30.180.10">
    <property type="entry name" value="FAS1 domain"/>
    <property type="match status" value="1"/>
</dbReference>
<dbReference type="InterPro" id="IPR036378">
    <property type="entry name" value="FAS1_dom_sf"/>
</dbReference>
<feature type="domain" description="FAS1" evidence="2">
    <location>
        <begin position="81"/>
        <end position="215"/>
    </location>
</feature>
<dbReference type="Proteomes" id="UP001500552">
    <property type="component" value="Unassembled WGS sequence"/>
</dbReference>
<dbReference type="InterPro" id="IPR000782">
    <property type="entry name" value="FAS1_domain"/>
</dbReference>
<evidence type="ECO:0000313" key="4">
    <source>
        <dbReference type="Proteomes" id="UP001500552"/>
    </source>
</evidence>
<protein>
    <recommendedName>
        <fullName evidence="2">FAS1 domain-containing protein</fullName>
    </recommendedName>
</protein>
<gene>
    <name evidence="3" type="ORF">GCM10023188_40730</name>
</gene>
<evidence type="ECO:0000313" key="3">
    <source>
        <dbReference type="EMBL" id="GAA4441791.1"/>
    </source>
</evidence>
<dbReference type="EMBL" id="BAABHC010000029">
    <property type="protein sequence ID" value="GAA4441791.1"/>
    <property type="molecule type" value="Genomic_DNA"/>
</dbReference>
<evidence type="ECO:0000259" key="2">
    <source>
        <dbReference type="PROSITE" id="PS50213"/>
    </source>
</evidence>
<feature type="region of interest" description="Disordered" evidence="1">
    <location>
        <begin position="1"/>
        <end position="31"/>
    </location>
</feature>
<dbReference type="SMART" id="SM00554">
    <property type="entry name" value="FAS1"/>
    <property type="match status" value="1"/>
</dbReference>
<accession>A0ABP8M099</accession>
<dbReference type="InterPro" id="IPR050904">
    <property type="entry name" value="Adhesion/Biosynth-related"/>
</dbReference>
<dbReference type="PROSITE" id="PS50213">
    <property type="entry name" value="FAS1"/>
    <property type="match status" value="1"/>
</dbReference>
<dbReference type="PANTHER" id="PTHR10900">
    <property type="entry name" value="PERIOSTIN-RELATED"/>
    <property type="match status" value="1"/>
</dbReference>
<comment type="caution">
    <text evidence="3">The sequence shown here is derived from an EMBL/GenBank/DDBJ whole genome shotgun (WGS) entry which is preliminary data.</text>
</comment>
<dbReference type="Pfam" id="PF02469">
    <property type="entry name" value="Fasciclin"/>
    <property type="match status" value="1"/>
</dbReference>
<dbReference type="SUPFAM" id="SSF82153">
    <property type="entry name" value="FAS1 domain"/>
    <property type="match status" value="1"/>
</dbReference>
<organism evidence="3 4">
    <name type="scientific">Pontibacter saemangeumensis</name>
    <dbReference type="NCBI Taxonomy" id="1084525"/>
    <lineage>
        <taxon>Bacteria</taxon>
        <taxon>Pseudomonadati</taxon>
        <taxon>Bacteroidota</taxon>
        <taxon>Cytophagia</taxon>
        <taxon>Cytophagales</taxon>
        <taxon>Hymenobacteraceae</taxon>
        <taxon>Pontibacter</taxon>
    </lineage>
</organism>
<reference evidence="4" key="1">
    <citation type="journal article" date="2019" name="Int. J. Syst. Evol. Microbiol.">
        <title>The Global Catalogue of Microorganisms (GCM) 10K type strain sequencing project: providing services to taxonomists for standard genome sequencing and annotation.</title>
        <authorList>
            <consortium name="The Broad Institute Genomics Platform"/>
            <consortium name="The Broad Institute Genome Sequencing Center for Infectious Disease"/>
            <person name="Wu L."/>
            <person name="Ma J."/>
        </authorList>
    </citation>
    <scope>NUCLEOTIDE SEQUENCE [LARGE SCALE GENOMIC DNA]</scope>
    <source>
        <strain evidence="4">JCM 17926</strain>
    </source>
</reference>
<evidence type="ECO:0000256" key="1">
    <source>
        <dbReference type="SAM" id="MobiDB-lite"/>
    </source>
</evidence>
<dbReference type="PANTHER" id="PTHR10900:SF77">
    <property type="entry name" value="FI19380P1"/>
    <property type="match status" value="1"/>
</dbReference>